<keyword evidence="2" id="KW-0963">Cytoplasm</keyword>
<accession>A0AAW1U027</accession>
<keyword evidence="5" id="KW-0966">Cell projection</keyword>
<gene>
    <name evidence="6" type="ORF">WA026_002654</name>
</gene>
<evidence type="ECO:0000256" key="4">
    <source>
        <dbReference type="ARBA" id="ARBA00023212"/>
    </source>
</evidence>
<evidence type="ECO:0000256" key="5">
    <source>
        <dbReference type="ARBA" id="ARBA00023273"/>
    </source>
</evidence>
<comment type="subcellular location">
    <subcellularLocation>
        <location evidence="1">Cytoplasm</location>
        <location evidence="1">Cytoskeleton</location>
        <location evidence="1">Cilium basal body</location>
    </subcellularLocation>
</comment>
<evidence type="ECO:0000256" key="3">
    <source>
        <dbReference type="ARBA" id="ARBA00022794"/>
    </source>
</evidence>
<evidence type="ECO:0000256" key="2">
    <source>
        <dbReference type="ARBA" id="ARBA00022490"/>
    </source>
</evidence>
<proteinExistence type="predicted"/>
<dbReference type="Pfam" id="PF07162">
    <property type="entry name" value="B9-C2"/>
    <property type="match status" value="1"/>
</dbReference>
<dbReference type="EMBL" id="JARQZJ010000031">
    <property type="protein sequence ID" value="KAK9874303.1"/>
    <property type="molecule type" value="Genomic_DNA"/>
</dbReference>
<dbReference type="GO" id="GO:0036038">
    <property type="term" value="C:MKS complex"/>
    <property type="evidence" value="ECO:0007669"/>
    <property type="project" value="TreeGrafter"/>
</dbReference>
<evidence type="ECO:0000313" key="7">
    <source>
        <dbReference type="Proteomes" id="UP001431783"/>
    </source>
</evidence>
<dbReference type="GO" id="GO:0060271">
    <property type="term" value="P:cilium assembly"/>
    <property type="evidence" value="ECO:0007669"/>
    <property type="project" value="TreeGrafter"/>
</dbReference>
<keyword evidence="3" id="KW-0970">Cilium biogenesis/degradation</keyword>
<evidence type="ECO:0000313" key="6">
    <source>
        <dbReference type="EMBL" id="KAK9874303.1"/>
    </source>
</evidence>
<reference evidence="6 7" key="1">
    <citation type="submission" date="2023-03" db="EMBL/GenBank/DDBJ databases">
        <title>Genome insight into feeding habits of ladybird beetles.</title>
        <authorList>
            <person name="Li H.-S."/>
            <person name="Huang Y.-H."/>
            <person name="Pang H."/>
        </authorList>
    </citation>
    <scope>NUCLEOTIDE SEQUENCE [LARGE SCALE GENOMIC DNA]</scope>
    <source>
        <strain evidence="6">SYSU_2023b</strain>
        <tissue evidence="6">Whole body</tissue>
    </source>
</reference>
<evidence type="ECO:0008006" key="8">
    <source>
        <dbReference type="Google" id="ProtNLM"/>
    </source>
</evidence>
<dbReference type="InterPro" id="IPR010796">
    <property type="entry name" value="C2_B9-type_dom"/>
</dbReference>
<keyword evidence="7" id="KW-1185">Reference proteome</keyword>
<dbReference type="PROSITE" id="PS51381">
    <property type="entry name" value="C2_B9"/>
    <property type="match status" value="1"/>
</dbReference>
<protein>
    <recommendedName>
        <fullName evidence="8">TIR domain-containing protein</fullName>
    </recommendedName>
</protein>
<comment type="caution">
    <text evidence="6">The sequence shown here is derived from an EMBL/GenBank/DDBJ whole genome shotgun (WGS) entry which is preliminary data.</text>
</comment>
<organism evidence="6 7">
    <name type="scientific">Henosepilachna vigintioctopunctata</name>
    <dbReference type="NCBI Taxonomy" id="420089"/>
    <lineage>
        <taxon>Eukaryota</taxon>
        <taxon>Metazoa</taxon>
        <taxon>Ecdysozoa</taxon>
        <taxon>Arthropoda</taxon>
        <taxon>Hexapoda</taxon>
        <taxon>Insecta</taxon>
        <taxon>Pterygota</taxon>
        <taxon>Neoptera</taxon>
        <taxon>Endopterygota</taxon>
        <taxon>Coleoptera</taxon>
        <taxon>Polyphaga</taxon>
        <taxon>Cucujiformia</taxon>
        <taxon>Coccinelloidea</taxon>
        <taxon>Coccinellidae</taxon>
        <taxon>Epilachninae</taxon>
        <taxon>Epilachnini</taxon>
        <taxon>Henosepilachna</taxon>
    </lineage>
</organism>
<dbReference type="PANTHER" id="PTHR12968">
    <property type="entry name" value="B9 DOMAIN-CONTAINING"/>
    <property type="match status" value="1"/>
</dbReference>
<dbReference type="PANTHER" id="PTHR12968:SF4">
    <property type="entry name" value="TECTONIC-LIKE COMPLEX MEMBER MKS1"/>
    <property type="match status" value="1"/>
</dbReference>
<sequence length="503" mass="59442">MKNKMENFNPIYQTLNKYTAIYRIRIKEINDLVIATDSELKENWEIKEFKWQQKVFNNFEKQFYGDEKNCVTDIEKQYNLSLINSVNATDDRILFSYIDNDNFNCDIESTSILKNTCDRKQAHEENSLEEILENNEEYDYRHYLDEAIEDVGTLDDYSVMFIMADMGEYIQENWVKFEHILCTLKYNKEKNILIICPDFSQRLPYRLQLNSDSIRTFYYFIENASEDIPEELAQKENEIFKKISEYRLSLKNITLNTTFELPSKNTLEVHIFFEIVSGQHFEYDDIYVKYFIDLPEKWTCKNSGLLNGITQTCRGKGHSNLVTFGHVFDLILNYDIQDFFDKGFPKYPYIYFEVISRGSWDRYRCEGLTFKCLPIAKPDSYHFDLPCYRLTDGRMSDLRRFFIGDCSNYNDITWIGLPKSVKGSIFNKYGVQTVGTGTLSVRMNVIHQSQAFLTKYNEAAQLARGREKYIFDKLNSSTLVKSVEQVLEAFKRARENMIQARNT</sequence>
<dbReference type="Proteomes" id="UP001431783">
    <property type="component" value="Unassembled WGS sequence"/>
</dbReference>
<dbReference type="AlphaFoldDB" id="A0AAW1U027"/>
<keyword evidence="4" id="KW-0206">Cytoskeleton</keyword>
<evidence type="ECO:0000256" key="1">
    <source>
        <dbReference type="ARBA" id="ARBA00004120"/>
    </source>
</evidence>
<name>A0AAW1U027_9CUCU</name>